<dbReference type="GO" id="GO:0008641">
    <property type="term" value="F:ubiquitin-like modifier activating enzyme activity"/>
    <property type="evidence" value="ECO:0007669"/>
    <property type="project" value="InterPro"/>
</dbReference>
<dbReference type="OrthoDB" id="9804150at2"/>
<dbReference type="PANTHER" id="PTHR43267">
    <property type="entry name" value="TRNA THREONYLCARBAMOYLADENOSINE DEHYDRATASE"/>
    <property type="match status" value="1"/>
</dbReference>
<dbReference type="PATRIC" id="fig|471514.4.peg.3974"/>
<proteinExistence type="predicted"/>
<dbReference type="GO" id="GO:0061503">
    <property type="term" value="F:tRNA threonylcarbamoyladenosine dehydratase"/>
    <property type="evidence" value="ECO:0007669"/>
    <property type="project" value="TreeGrafter"/>
</dbReference>
<dbReference type="InterPro" id="IPR000594">
    <property type="entry name" value="ThiF_NAD_FAD-bd"/>
</dbReference>
<feature type="domain" description="THIF-type NAD/FAD binding fold" evidence="1">
    <location>
        <begin position="10"/>
        <end position="247"/>
    </location>
</feature>
<evidence type="ECO:0000313" key="3">
    <source>
        <dbReference type="Proteomes" id="UP000050482"/>
    </source>
</evidence>
<organism evidence="2 3">
    <name type="scientific">Alicyclobacillus ferrooxydans</name>
    <dbReference type="NCBI Taxonomy" id="471514"/>
    <lineage>
        <taxon>Bacteria</taxon>
        <taxon>Bacillati</taxon>
        <taxon>Bacillota</taxon>
        <taxon>Bacilli</taxon>
        <taxon>Bacillales</taxon>
        <taxon>Alicyclobacillaceae</taxon>
        <taxon>Alicyclobacillus</taxon>
    </lineage>
</organism>
<reference evidence="2 3" key="1">
    <citation type="submission" date="2015-09" db="EMBL/GenBank/DDBJ databases">
        <title>Draft genome sequence of Alicyclobacillus ferrooxydans DSM 22381.</title>
        <authorList>
            <person name="Hemp J."/>
        </authorList>
    </citation>
    <scope>NUCLEOTIDE SEQUENCE [LARGE SCALE GENOMIC DNA]</scope>
    <source>
        <strain evidence="2 3">TC-34</strain>
    </source>
</reference>
<gene>
    <name evidence="2" type="ORF">AN477_19360</name>
</gene>
<dbReference type="GO" id="GO:0061504">
    <property type="term" value="P:cyclic threonylcarbamoyladenosine biosynthetic process"/>
    <property type="evidence" value="ECO:0007669"/>
    <property type="project" value="TreeGrafter"/>
</dbReference>
<dbReference type="Proteomes" id="UP000050482">
    <property type="component" value="Unassembled WGS sequence"/>
</dbReference>
<dbReference type="FunFam" id="3.40.50.720:FF:000141">
    <property type="entry name" value="tRNA threonylcarbamoyladenosine dehydratase"/>
    <property type="match status" value="1"/>
</dbReference>
<dbReference type="AlphaFoldDB" id="A0A0N8PNP4"/>
<evidence type="ECO:0000313" key="2">
    <source>
        <dbReference type="EMBL" id="KPV42093.1"/>
    </source>
</evidence>
<dbReference type="SUPFAM" id="SSF69572">
    <property type="entry name" value="Activating enzymes of the ubiquitin-like proteins"/>
    <property type="match status" value="1"/>
</dbReference>
<name>A0A0N8PNP4_9BACL</name>
<dbReference type="STRING" id="471514.AN477_19360"/>
<protein>
    <recommendedName>
        <fullName evidence="1">THIF-type NAD/FAD binding fold domain-containing protein</fullName>
    </recommendedName>
</protein>
<comment type="caution">
    <text evidence="2">The sequence shown here is derived from an EMBL/GenBank/DDBJ whole genome shotgun (WGS) entry which is preliminary data.</text>
</comment>
<dbReference type="InterPro" id="IPR045886">
    <property type="entry name" value="ThiF/MoeB/HesA"/>
</dbReference>
<keyword evidence="3" id="KW-1185">Reference proteome</keyword>
<accession>A0A0N8PNP4</accession>
<dbReference type="RefSeq" id="WP_054970836.1">
    <property type="nucleotide sequence ID" value="NZ_LJCO01000083.1"/>
</dbReference>
<dbReference type="Pfam" id="PF00899">
    <property type="entry name" value="ThiF"/>
    <property type="match status" value="1"/>
</dbReference>
<evidence type="ECO:0000259" key="1">
    <source>
        <dbReference type="Pfam" id="PF00899"/>
    </source>
</evidence>
<sequence length="253" mass="27494">MLTQFSRTELVFGAEGIEKLKGLSVAVLGAGGVGSFAMEALARVGIGRLILIDKDVVDVTNINRQIPALTTTVGRSKVEVMKERIAEINPACEVVALQTFFLEDNMDVLFSQNPDYVVDAIDTISAKILLVKECVERGIPIVSSMGAANKLDPTRFRVVDIADTRVDPIAKVMRRELKKFGIYSGVKTVCSFEKPREAREEVRKAIVSPETEANSPVRKAKMPPASVAYVPSVAGLILASVVIHDLLDVNLDK</sequence>
<dbReference type="PANTHER" id="PTHR43267:SF1">
    <property type="entry name" value="TRNA THREONYLCARBAMOYLADENOSINE DEHYDRATASE"/>
    <property type="match status" value="1"/>
</dbReference>
<dbReference type="EMBL" id="LJCO01000083">
    <property type="protein sequence ID" value="KPV42093.1"/>
    <property type="molecule type" value="Genomic_DNA"/>
</dbReference>
<dbReference type="CDD" id="cd00755">
    <property type="entry name" value="YgdL_like"/>
    <property type="match status" value="1"/>
</dbReference>
<dbReference type="InterPro" id="IPR035985">
    <property type="entry name" value="Ubiquitin-activating_enz"/>
</dbReference>
<dbReference type="Gene3D" id="3.40.50.720">
    <property type="entry name" value="NAD(P)-binding Rossmann-like Domain"/>
    <property type="match status" value="1"/>
</dbReference>